<proteinExistence type="predicted"/>
<dbReference type="EMBL" id="HBNS01046640">
    <property type="protein sequence ID" value="CAE4647200.1"/>
    <property type="molecule type" value="Transcribed_RNA"/>
</dbReference>
<evidence type="ECO:0000256" key="1">
    <source>
        <dbReference type="SAM" id="MobiDB-lite"/>
    </source>
</evidence>
<name>A0A7S4SJC2_9STRA</name>
<evidence type="ECO:0000313" key="2">
    <source>
        <dbReference type="EMBL" id="CAE4647200.1"/>
    </source>
</evidence>
<dbReference type="AlphaFoldDB" id="A0A7S4SJC2"/>
<gene>
    <name evidence="2" type="ORF">DBRI00130_LOCUS36052</name>
</gene>
<protein>
    <submittedName>
        <fullName evidence="2">Uncharacterized protein</fullName>
    </submittedName>
</protein>
<sequence length="113" mass="12865">MVTNKLFYDRNQRRNLPQHQNFHHKLDTLHSLSISPSSTAPVPSLTPPRPSDSFHLLLQLKHYSFCIIACHTHNAISQDVATVKYPTYHMTATNSNSNEKDNTHAFHTTRSGT</sequence>
<organism evidence="2">
    <name type="scientific">Ditylum brightwellii</name>
    <dbReference type="NCBI Taxonomy" id="49249"/>
    <lineage>
        <taxon>Eukaryota</taxon>
        <taxon>Sar</taxon>
        <taxon>Stramenopiles</taxon>
        <taxon>Ochrophyta</taxon>
        <taxon>Bacillariophyta</taxon>
        <taxon>Mediophyceae</taxon>
        <taxon>Lithodesmiophycidae</taxon>
        <taxon>Lithodesmiales</taxon>
        <taxon>Lithodesmiaceae</taxon>
        <taxon>Ditylum</taxon>
    </lineage>
</organism>
<accession>A0A7S4SJC2</accession>
<feature type="region of interest" description="Disordered" evidence="1">
    <location>
        <begin position="91"/>
        <end position="113"/>
    </location>
</feature>
<reference evidence="2" key="1">
    <citation type="submission" date="2021-01" db="EMBL/GenBank/DDBJ databases">
        <authorList>
            <person name="Corre E."/>
            <person name="Pelletier E."/>
            <person name="Niang G."/>
            <person name="Scheremetjew M."/>
            <person name="Finn R."/>
            <person name="Kale V."/>
            <person name="Holt S."/>
            <person name="Cochrane G."/>
            <person name="Meng A."/>
            <person name="Brown T."/>
            <person name="Cohen L."/>
        </authorList>
    </citation>
    <scope>NUCLEOTIDE SEQUENCE</scope>
    <source>
        <strain evidence="2">GSO104</strain>
    </source>
</reference>